<dbReference type="GO" id="GO:0016117">
    <property type="term" value="P:carotenoid biosynthetic process"/>
    <property type="evidence" value="ECO:0007669"/>
    <property type="project" value="UniProtKB-ARBA"/>
</dbReference>
<name>A0A7C2NXN5_9PLAN</name>
<dbReference type="InterPro" id="IPR033904">
    <property type="entry name" value="Trans_IPPS_HH"/>
</dbReference>
<dbReference type="GO" id="GO:0051996">
    <property type="term" value="F:squalene synthase [NAD(P)H] activity"/>
    <property type="evidence" value="ECO:0007669"/>
    <property type="project" value="InterPro"/>
</dbReference>
<evidence type="ECO:0000256" key="1">
    <source>
        <dbReference type="ARBA" id="ARBA00022679"/>
    </source>
</evidence>
<dbReference type="Pfam" id="PF00494">
    <property type="entry name" value="SQS_PSY"/>
    <property type="match status" value="1"/>
</dbReference>
<dbReference type="SUPFAM" id="SSF48576">
    <property type="entry name" value="Terpenoid synthases"/>
    <property type="match status" value="1"/>
</dbReference>
<protein>
    <submittedName>
        <fullName evidence="2">Phytoene/squalene synthase family protein</fullName>
    </submittedName>
</protein>
<dbReference type="GO" id="GO:0004311">
    <property type="term" value="F:geranylgeranyl diphosphate synthase activity"/>
    <property type="evidence" value="ECO:0007669"/>
    <property type="project" value="InterPro"/>
</dbReference>
<dbReference type="Gene3D" id="1.10.600.10">
    <property type="entry name" value="Farnesyl Diphosphate Synthase"/>
    <property type="match status" value="1"/>
</dbReference>
<dbReference type="PROSITE" id="PS01044">
    <property type="entry name" value="SQUALEN_PHYTOEN_SYN_1"/>
    <property type="match status" value="1"/>
</dbReference>
<dbReference type="SFLD" id="SFLDG01018">
    <property type="entry name" value="Squalene/Phytoene_Synthase_Lik"/>
    <property type="match status" value="1"/>
</dbReference>
<evidence type="ECO:0000313" key="2">
    <source>
        <dbReference type="EMBL" id="HEN15791.1"/>
    </source>
</evidence>
<dbReference type="AlphaFoldDB" id="A0A7C2NXN5"/>
<dbReference type="InterPro" id="IPR002060">
    <property type="entry name" value="Squ/phyt_synthse"/>
</dbReference>
<dbReference type="InterPro" id="IPR044843">
    <property type="entry name" value="Trans_IPPS_bact-type"/>
</dbReference>
<comment type="caution">
    <text evidence="2">The sequence shown here is derived from an EMBL/GenBank/DDBJ whole genome shotgun (WGS) entry which is preliminary data.</text>
</comment>
<keyword evidence="1" id="KW-0808">Transferase</keyword>
<dbReference type="SFLD" id="SFLDG01212">
    <property type="entry name" value="Phytoene_synthase_like"/>
    <property type="match status" value="1"/>
</dbReference>
<dbReference type="InterPro" id="IPR019845">
    <property type="entry name" value="Squalene/phytoene_synthase_CS"/>
</dbReference>
<dbReference type="SFLD" id="SFLDS00005">
    <property type="entry name" value="Isoprenoid_Synthase_Type_I"/>
    <property type="match status" value="1"/>
</dbReference>
<sequence>MTTTPLAESYAYCRRLARRTAHNFYFSFLTLPRDRYDAMCALYAFLRIADDLGDDPQKSFDQRRSDLHQWHEQTLAALRGDPAEHPALPAIADLVRRFRVPAEHLFDVLDGIERDLQPVQIQTFREFEDYCYHVAGAVGLCCIQIWGYRDPEAIPLAIECGLAFQWTNILRDVAEDWSLGRVYLPAVDLQRFHYTTDDLAASRYDERFYELMRFEADRTRSCYVRARRLIPLLDPAGRRILRAMLSIYGGLLDELERRQFNVFRGRIALPRWKKLWFAVRAMLSA</sequence>
<dbReference type="InterPro" id="IPR008949">
    <property type="entry name" value="Isoprenoid_synthase_dom_sf"/>
</dbReference>
<organism evidence="2">
    <name type="scientific">Schlesneria paludicola</name>
    <dbReference type="NCBI Taxonomy" id="360056"/>
    <lineage>
        <taxon>Bacteria</taxon>
        <taxon>Pseudomonadati</taxon>
        <taxon>Planctomycetota</taxon>
        <taxon>Planctomycetia</taxon>
        <taxon>Planctomycetales</taxon>
        <taxon>Planctomycetaceae</taxon>
        <taxon>Schlesneria</taxon>
    </lineage>
</organism>
<dbReference type="CDD" id="cd00683">
    <property type="entry name" value="Trans_IPPS_HH"/>
    <property type="match status" value="1"/>
</dbReference>
<dbReference type="EMBL" id="DSOK01000287">
    <property type="protein sequence ID" value="HEN15791.1"/>
    <property type="molecule type" value="Genomic_DNA"/>
</dbReference>
<reference evidence="2" key="1">
    <citation type="journal article" date="2020" name="mSystems">
        <title>Genome- and Community-Level Interaction Insights into Carbon Utilization and Element Cycling Functions of Hydrothermarchaeota in Hydrothermal Sediment.</title>
        <authorList>
            <person name="Zhou Z."/>
            <person name="Liu Y."/>
            <person name="Xu W."/>
            <person name="Pan J."/>
            <person name="Luo Z.H."/>
            <person name="Li M."/>
        </authorList>
    </citation>
    <scope>NUCLEOTIDE SEQUENCE [LARGE SCALE GENOMIC DNA]</scope>
    <source>
        <strain evidence="2">SpSt-339</strain>
    </source>
</reference>
<accession>A0A7C2NXN5</accession>
<gene>
    <name evidence="2" type="ORF">ENQ76_10035</name>
</gene>
<proteinExistence type="predicted"/>
<dbReference type="PANTHER" id="PTHR31480">
    <property type="entry name" value="BIFUNCTIONAL LYCOPENE CYCLASE/PHYTOENE SYNTHASE"/>
    <property type="match status" value="1"/>
</dbReference>